<comment type="caution">
    <text evidence="1">The sequence shown here is derived from an EMBL/GenBank/DDBJ whole genome shotgun (WGS) entry which is preliminary data.</text>
</comment>
<dbReference type="Proteomes" id="UP001057402">
    <property type="component" value="Chromosome 6"/>
</dbReference>
<protein>
    <submittedName>
        <fullName evidence="1">Uncharacterized protein</fullName>
    </submittedName>
</protein>
<sequence length="322" mass="34432">MVDSAKHFPSGPSAGSGGVVGVRLSLMSEFRSVLHNRLAVALAYASMFAFVVFTVFLVLCPSSSDSSHPFLTNVFYPSSAGEDSSSFRSRVSSLFSHFFPSNSTGPLDSSPVPNSTVFVPSNRTDGPPVLSPHRTSESSSPSGNASLPGNSNSTRVATTAETDPVSNQSMEGNLAGNSSNAETLARNVSGSVVAAGWVSPERDFTLGSEKKNNHTPGIGAEGVVDKQNETHWKEQGAANGVPGGLGKKDPTNDPLELLRNCNFFDGKWVRDDLYPLYQPGSCSLIDEQFNCILNGRPDKDYQKLKWKPKDSELPRLDGARML</sequence>
<name>A0ACB9QJW6_9MYRT</name>
<dbReference type="EMBL" id="CM042885">
    <property type="protein sequence ID" value="KAI4365434.1"/>
    <property type="molecule type" value="Genomic_DNA"/>
</dbReference>
<keyword evidence="2" id="KW-1185">Reference proteome</keyword>
<accession>A0ACB9QJW6</accession>
<proteinExistence type="predicted"/>
<gene>
    <name evidence="1" type="ORF">MLD38_021418</name>
</gene>
<reference evidence="2" key="1">
    <citation type="journal article" date="2023" name="Front. Plant Sci.">
        <title>Chromosomal-level genome assembly of Melastoma candidum provides insights into trichome evolution.</title>
        <authorList>
            <person name="Zhong Y."/>
            <person name="Wu W."/>
            <person name="Sun C."/>
            <person name="Zou P."/>
            <person name="Liu Y."/>
            <person name="Dai S."/>
            <person name="Zhou R."/>
        </authorList>
    </citation>
    <scope>NUCLEOTIDE SEQUENCE [LARGE SCALE GENOMIC DNA]</scope>
</reference>
<evidence type="ECO:0000313" key="1">
    <source>
        <dbReference type="EMBL" id="KAI4365434.1"/>
    </source>
</evidence>
<organism evidence="1 2">
    <name type="scientific">Melastoma candidum</name>
    <dbReference type="NCBI Taxonomy" id="119954"/>
    <lineage>
        <taxon>Eukaryota</taxon>
        <taxon>Viridiplantae</taxon>
        <taxon>Streptophyta</taxon>
        <taxon>Embryophyta</taxon>
        <taxon>Tracheophyta</taxon>
        <taxon>Spermatophyta</taxon>
        <taxon>Magnoliopsida</taxon>
        <taxon>eudicotyledons</taxon>
        <taxon>Gunneridae</taxon>
        <taxon>Pentapetalae</taxon>
        <taxon>rosids</taxon>
        <taxon>malvids</taxon>
        <taxon>Myrtales</taxon>
        <taxon>Melastomataceae</taxon>
        <taxon>Melastomatoideae</taxon>
        <taxon>Melastomateae</taxon>
        <taxon>Melastoma</taxon>
    </lineage>
</organism>
<evidence type="ECO:0000313" key="2">
    <source>
        <dbReference type="Proteomes" id="UP001057402"/>
    </source>
</evidence>